<dbReference type="InterPro" id="IPR000210">
    <property type="entry name" value="BTB/POZ_dom"/>
</dbReference>
<dbReference type="AlphaFoldDB" id="A0A210QDN8"/>
<keyword evidence="5" id="KW-1185">Reference proteome</keyword>
<dbReference type="OrthoDB" id="191037at2759"/>
<evidence type="ECO:0000256" key="1">
    <source>
        <dbReference type="ARBA" id="ARBA00022441"/>
    </source>
</evidence>
<keyword evidence="1" id="KW-0880">Kelch repeat</keyword>
<dbReference type="Gene3D" id="3.30.710.10">
    <property type="entry name" value="Potassium Channel Kv1.1, Chain A"/>
    <property type="match status" value="1"/>
</dbReference>
<dbReference type="STRING" id="6573.A0A210QDN8"/>
<dbReference type="SMART" id="SM00225">
    <property type="entry name" value="BTB"/>
    <property type="match status" value="1"/>
</dbReference>
<dbReference type="InterPro" id="IPR017096">
    <property type="entry name" value="BTB-kelch_protein"/>
</dbReference>
<dbReference type="SUPFAM" id="SSF54695">
    <property type="entry name" value="POZ domain"/>
    <property type="match status" value="1"/>
</dbReference>
<dbReference type="InterPro" id="IPR015915">
    <property type="entry name" value="Kelch-typ_b-propeller"/>
</dbReference>
<dbReference type="PIRSF" id="PIRSF037037">
    <property type="entry name" value="Kelch-like_protein_gigaxonin"/>
    <property type="match status" value="1"/>
</dbReference>
<dbReference type="SUPFAM" id="SSF117281">
    <property type="entry name" value="Kelch motif"/>
    <property type="match status" value="1"/>
</dbReference>
<evidence type="ECO:0000313" key="5">
    <source>
        <dbReference type="Proteomes" id="UP000242188"/>
    </source>
</evidence>
<dbReference type="InterPro" id="IPR011705">
    <property type="entry name" value="BACK"/>
</dbReference>
<evidence type="ECO:0000313" key="4">
    <source>
        <dbReference type="EMBL" id="OWF46852.1"/>
    </source>
</evidence>
<dbReference type="Pfam" id="PF00651">
    <property type="entry name" value="BTB"/>
    <property type="match status" value="1"/>
</dbReference>
<evidence type="ECO:0000256" key="2">
    <source>
        <dbReference type="ARBA" id="ARBA00022737"/>
    </source>
</evidence>
<comment type="caution">
    <text evidence="4">The sequence shown here is derived from an EMBL/GenBank/DDBJ whole genome shotgun (WGS) entry which is preliminary data.</text>
</comment>
<dbReference type="PRINTS" id="PR00501">
    <property type="entry name" value="KELCHREPEAT"/>
</dbReference>
<dbReference type="SMART" id="SM00875">
    <property type="entry name" value="BACK"/>
    <property type="match status" value="1"/>
</dbReference>
<organism evidence="4 5">
    <name type="scientific">Mizuhopecten yessoensis</name>
    <name type="common">Japanese scallop</name>
    <name type="synonym">Patinopecten yessoensis</name>
    <dbReference type="NCBI Taxonomy" id="6573"/>
    <lineage>
        <taxon>Eukaryota</taxon>
        <taxon>Metazoa</taxon>
        <taxon>Spiralia</taxon>
        <taxon>Lophotrochozoa</taxon>
        <taxon>Mollusca</taxon>
        <taxon>Bivalvia</taxon>
        <taxon>Autobranchia</taxon>
        <taxon>Pteriomorphia</taxon>
        <taxon>Pectinida</taxon>
        <taxon>Pectinoidea</taxon>
        <taxon>Pectinidae</taxon>
        <taxon>Mizuhopecten</taxon>
    </lineage>
</organism>
<dbReference type="InterPro" id="IPR011333">
    <property type="entry name" value="SKP1/BTB/POZ_sf"/>
</dbReference>
<dbReference type="FunFam" id="1.25.40.420:FF:000001">
    <property type="entry name" value="Kelch-like family member 12"/>
    <property type="match status" value="1"/>
</dbReference>
<dbReference type="Gene3D" id="1.25.40.420">
    <property type="match status" value="1"/>
</dbReference>
<dbReference type="SMART" id="SM00612">
    <property type="entry name" value="Kelch"/>
    <property type="match status" value="6"/>
</dbReference>
<dbReference type="Proteomes" id="UP000242188">
    <property type="component" value="Unassembled WGS sequence"/>
</dbReference>
<proteinExistence type="predicted"/>
<evidence type="ECO:0000259" key="3">
    <source>
        <dbReference type="PROSITE" id="PS50097"/>
    </source>
</evidence>
<dbReference type="Gene3D" id="2.120.10.80">
    <property type="entry name" value="Kelch-type beta propeller"/>
    <property type="match status" value="2"/>
</dbReference>
<dbReference type="Pfam" id="PF07707">
    <property type="entry name" value="BACK"/>
    <property type="match status" value="1"/>
</dbReference>
<sequence length="600" mass="68011">MEIVDCIYTEERETPLESHSCTVYEELRRSGQLCDVVMKTETREFPVHRAIMSASSTYFRSLFTQEVCSTDQKEVVIPGITADIMEIFVEYAYTREAKITAENIERLLPAADQFHVNGLVRACCQFLAKSLEPENCIGIYNFAKMYFCHNLQKLTYRYLMLHFSEVATESAELLQLTFDEISSVLGSDDLNVKNEEMTFMAVLRWIDYDAPNRKCHIAPLLKTVRLGLISIQYFTEKVKNHPYVKESDICKPIVIETLKFLYDLDMNDKAMDLANPLARPRIPHEVLFVVGGWSGGSPTNVVETYDPRADKWTVCDTVDTYHRAYHGTVTLDKRIYIIGGFDGVEYFNTVLCFNPMTMAWSDSANMHSKRCYVSTAVLDDTIYAMGGYNGHDRLKTVEKYQPTSNQWSIVTEMGHERSDANATSLKGKIYICGGFDGRECLHTAEFYDPITDQWTSITPMRNKRSGVGVIAYQDQVYALGGFNGSSRMNTAERFDPASSKWQTIAEMYNPRSNFGVEVIDDMVFAIGGFNGVTTISSVECFDNLSNEWFEATDMNLYRSALSACVVHGLPNIHDYIHGPMKTMEASEPEQAEGTTAEEEL</sequence>
<gene>
    <name evidence="4" type="ORF">KP79_PYT26215</name>
</gene>
<protein>
    <submittedName>
        <fullName evidence="4">Kelch-like protein 10</fullName>
    </submittedName>
</protein>
<dbReference type="PROSITE" id="PS50097">
    <property type="entry name" value="BTB"/>
    <property type="match status" value="1"/>
</dbReference>
<dbReference type="Pfam" id="PF24681">
    <property type="entry name" value="Kelch_KLHDC2_KLHL20_DRC7"/>
    <property type="match status" value="1"/>
</dbReference>
<dbReference type="PANTHER" id="PTHR45632:SF3">
    <property type="entry name" value="KELCH-LIKE PROTEIN 32"/>
    <property type="match status" value="1"/>
</dbReference>
<reference evidence="4 5" key="1">
    <citation type="journal article" date="2017" name="Nat. Ecol. Evol.">
        <title>Scallop genome provides insights into evolution of bilaterian karyotype and development.</title>
        <authorList>
            <person name="Wang S."/>
            <person name="Zhang J."/>
            <person name="Jiao W."/>
            <person name="Li J."/>
            <person name="Xun X."/>
            <person name="Sun Y."/>
            <person name="Guo X."/>
            <person name="Huan P."/>
            <person name="Dong B."/>
            <person name="Zhang L."/>
            <person name="Hu X."/>
            <person name="Sun X."/>
            <person name="Wang J."/>
            <person name="Zhao C."/>
            <person name="Wang Y."/>
            <person name="Wang D."/>
            <person name="Huang X."/>
            <person name="Wang R."/>
            <person name="Lv J."/>
            <person name="Li Y."/>
            <person name="Zhang Z."/>
            <person name="Liu B."/>
            <person name="Lu W."/>
            <person name="Hui Y."/>
            <person name="Liang J."/>
            <person name="Zhou Z."/>
            <person name="Hou R."/>
            <person name="Li X."/>
            <person name="Liu Y."/>
            <person name="Li H."/>
            <person name="Ning X."/>
            <person name="Lin Y."/>
            <person name="Zhao L."/>
            <person name="Xing Q."/>
            <person name="Dou J."/>
            <person name="Li Y."/>
            <person name="Mao J."/>
            <person name="Guo H."/>
            <person name="Dou H."/>
            <person name="Li T."/>
            <person name="Mu C."/>
            <person name="Jiang W."/>
            <person name="Fu Q."/>
            <person name="Fu X."/>
            <person name="Miao Y."/>
            <person name="Liu J."/>
            <person name="Yu Q."/>
            <person name="Li R."/>
            <person name="Liao H."/>
            <person name="Li X."/>
            <person name="Kong Y."/>
            <person name="Jiang Z."/>
            <person name="Chourrout D."/>
            <person name="Li R."/>
            <person name="Bao Z."/>
        </authorList>
    </citation>
    <scope>NUCLEOTIDE SEQUENCE [LARGE SCALE GENOMIC DNA]</scope>
    <source>
        <strain evidence="4 5">PY_sf001</strain>
    </source>
</reference>
<dbReference type="InterPro" id="IPR006652">
    <property type="entry name" value="Kelch_1"/>
</dbReference>
<keyword evidence="2" id="KW-0677">Repeat</keyword>
<name>A0A210QDN8_MIZYE</name>
<feature type="domain" description="BTB" evidence="3">
    <location>
        <begin position="34"/>
        <end position="101"/>
    </location>
</feature>
<dbReference type="Pfam" id="PF01344">
    <property type="entry name" value="Kelch_1"/>
    <property type="match status" value="1"/>
</dbReference>
<accession>A0A210QDN8</accession>
<dbReference type="PANTHER" id="PTHR45632">
    <property type="entry name" value="LD33804P"/>
    <property type="match status" value="1"/>
</dbReference>
<dbReference type="EMBL" id="NEDP02004067">
    <property type="protein sequence ID" value="OWF46852.1"/>
    <property type="molecule type" value="Genomic_DNA"/>
</dbReference>